<evidence type="ECO:0000313" key="4">
    <source>
        <dbReference type="EMBL" id="MDV6298581.1"/>
    </source>
</evidence>
<gene>
    <name evidence="4" type="ORF">R3P82_05600</name>
</gene>
<evidence type="ECO:0000256" key="1">
    <source>
        <dbReference type="SAM" id="MobiDB-lite"/>
    </source>
</evidence>
<dbReference type="InterPro" id="IPR006311">
    <property type="entry name" value="TAT_signal"/>
</dbReference>
<name>A0AAE4R064_9ACTN</name>
<feature type="compositionally biased region" description="Basic and acidic residues" evidence="1">
    <location>
        <begin position="219"/>
        <end position="237"/>
    </location>
</feature>
<organism evidence="4 5">
    <name type="scientific">Dietzia maris</name>
    <dbReference type="NCBI Taxonomy" id="37915"/>
    <lineage>
        <taxon>Bacteria</taxon>
        <taxon>Bacillati</taxon>
        <taxon>Actinomycetota</taxon>
        <taxon>Actinomycetes</taxon>
        <taxon>Mycobacteriales</taxon>
        <taxon>Dietziaceae</taxon>
        <taxon>Dietzia</taxon>
    </lineage>
</organism>
<accession>A0AAE4R064</accession>
<evidence type="ECO:0000256" key="3">
    <source>
        <dbReference type="SAM" id="SignalP"/>
    </source>
</evidence>
<protein>
    <recommendedName>
        <fullName evidence="6">Capsular polysaccharide biosynthesis protein</fullName>
    </recommendedName>
</protein>
<feature type="transmembrane region" description="Helical" evidence="2">
    <location>
        <begin position="163"/>
        <end position="185"/>
    </location>
</feature>
<dbReference type="Proteomes" id="UP001185873">
    <property type="component" value="Unassembled WGS sequence"/>
</dbReference>
<keyword evidence="2" id="KW-0812">Transmembrane</keyword>
<feature type="region of interest" description="Disordered" evidence="1">
    <location>
        <begin position="193"/>
        <end position="258"/>
    </location>
</feature>
<evidence type="ECO:0000313" key="5">
    <source>
        <dbReference type="Proteomes" id="UP001185873"/>
    </source>
</evidence>
<reference evidence="4" key="1">
    <citation type="submission" date="2023-10" db="EMBL/GenBank/DDBJ databases">
        <title>Development of a sustainable strategy for remediation of hydrocarbon-contaminated territories based on the waste exchange concept.</title>
        <authorList>
            <person name="Krivoruchko A."/>
        </authorList>
    </citation>
    <scope>NUCLEOTIDE SEQUENCE</scope>
    <source>
        <strain evidence="4">IEGM 1175</strain>
    </source>
</reference>
<feature type="chain" id="PRO_5041954053" description="Capsular polysaccharide biosynthesis protein" evidence="3">
    <location>
        <begin position="31"/>
        <end position="258"/>
    </location>
</feature>
<dbReference type="EMBL" id="JAWLKJ010000001">
    <property type="protein sequence ID" value="MDV6298581.1"/>
    <property type="molecule type" value="Genomic_DNA"/>
</dbReference>
<keyword evidence="2" id="KW-1133">Transmembrane helix</keyword>
<feature type="signal peptide" evidence="3">
    <location>
        <begin position="1"/>
        <end position="30"/>
    </location>
</feature>
<comment type="caution">
    <text evidence="4">The sequence shown here is derived from an EMBL/GenBank/DDBJ whole genome shotgun (WGS) entry which is preliminary data.</text>
</comment>
<evidence type="ECO:0008006" key="6">
    <source>
        <dbReference type="Google" id="ProtNLM"/>
    </source>
</evidence>
<proteinExistence type="predicted"/>
<evidence type="ECO:0000256" key="2">
    <source>
        <dbReference type="SAM" id="Phobius"/>
    </source>
</evidence>
<feature type="compositionally biased region" description="Low complexity" evidence="1">
    <location>
        <begin position="246"/>
        <end position="258"/>
    </location>
</feature>
<dbReference type="AlphaFoldDB" id="A0AAE4R064"/>
<keyword evidence="2" id="KW-0472">Membrane</keyword>
<dbReference type="RefSeq" id="WP_317468925.1">
    <property type="nucleotide sequence ID" value="NZ_JAWLKJ010000001.1"/>
</dbReference>
<dbReference type="PROSITE" id="PS51318">
    <property type="entry name" value="TAT"/>
    <property type="match status" value="1"/>
</dbReference>
<keyword evidence="3" id="KW-0732">Signal</keyword>
<sequence length="258" mass="25492">MTSRTRRAWIVAATTVLGALTGAGAGTALADAPARYASTATVAVVPAAGLPDDLAADFWQVLSEEQVVRTAATIYGSEQWAVEAARALDVPTTEVVLSASALVDTTLVEVTVETGSAASSDAALATVLGSASTSASTILAPFVISEAAVRPAETARGASPAQLVGVAAIAGALVGAGIGLVISAIGRRGRGVWPAADEGVGTPGADRGTPGPWGDDDEVGRGPDQWRHADDLAHASTRESAAGRHAAGQGPAAGMGPP</sequence>